<accession>A0A9P8W5Z8</accession>
<evidence type="ECO:0000259" key="3">
    <source>
        <dbReference type="Pfam" id="PF05368"/>
    </source>
</evidence>
<proteinExistence type="inferred from homology"/>
<comment type="similarity">
    <text evidence="1">Belongs to the NmrA-type oxidoreductase family.</text>
</comment>
<name>A0A9P8W5Z8_9HYPO</name>
<dbReference type="CDD" id="cd05251">
    <property type="entry name" value="NmrA_like_SDR_a"/>
    <property type="match status" value="1"/>
</dbReference>
<evidence type="ECO:0000256" key="1">
    <source>
        <dbReference type="ARBA" id="ARBA00006328"/>
    </source>
</evidence>
<dbReference type="InterPro" id="IPR036291">
    <property type="entry name" value="NAD(P)-bd_dom_sf"/>
</dbReference>
<reference evidence="4 5" key="1">
    <citation type="journal article" date="2021" name="Nat. Commun.">
        <title>Genetic determinants of endophytism in the Arabidopsis root mycobiome.</title>
        <authorList>
            <person name="Mesny F."/>
            <person name="Miyauchi S."/>
            <person name="Thiergart T."/>
            <person name="Pickel B."/>
            <person name="Atanasova L."/>
            <person name="Karlsson M."/>
            <person name="Huettel B."/>
            <person name="Barry K.W."/>
            <person name="Haridas S."/>
            <person name="Chen C."/>
            <person name="Bauer D."/>
            <person name="Andreopoulos W."/>
            <person name="Pangilinan J."/>
            <person name="LaButti K."/>
            <person name="Riley R."/>
            <person name="Lipzen A."/>
            <person name="Clum A."/>
            <person name="Drula E."/>
            <person name="Henrissat B."/>
            <person name="Kohler A."/>
            <person name="Grigoriev I.V."/>
            <person name="Martin F.M."/>
            <person name="Hacquard S."/>
        </authorList>
    </citation>
    <scope>NUCLEOTIDE SEQUENCE [LARGE SCALE GENOMIC DNA]</scope>
    <source>
        <strain evidence="4 5">MPI-CAGE-CH-0241</strain>
    </source>
</reference>
<organism evidence="4 5">
    <name type="scientific">Thelonectria olida</name>
    <dbReference type="NCBI Taxonomy" id="1576542"/>
    <lineage>
        <taxon>Eukaryota</taxon>
        <taxon>Fungi</taxon>
        <taxon>Dikarya</taxon>
        <taxon>Ascomycota</taxon>
        <taxon>Pezizomycotina</taxon>
        <taxon>Sordariomycetes</taxon>
        <taxon>Hypocreomycetidae</taxon>
        <taxon>Hypocreales</taxon>
        <taxon>Nectriaceae</taxon>
        <taxon>Thelonectria</taxon>
    </lineage>
</organism>
<dbReference type="InterPro" id="IPR008030">
    <property type="entry name" value="NmrA-like"/>
</dbReference>
<dbReference type="Gene3D" id="3.40.50.720">
    <property type="entry name" value="NAD(P)-binding Rossmann-like Domain"/>
    <property type="match status" value="1"/>
</dbReference>
<dbReference type="Gene3D" id="3.90.25.10">
    <property type="entry name" value="UDP-galactose 4-epimerase, domain 1"/>
    <property type="match status" value="1"/>
</dbReference>
<evidence type="ECO:0000313" key="4">
    <source>
        <dbReference type="EMBL" id="KAH6892038.1"/>
    </source>
</evidence>
<evidence type="ECO:0000313" key="5">
    <source>
        <dbReference type="Proteomes" id="UP000777438"/>
    </source>
</evidence>
<dbReference type="OrthoDB" id="3358371at2759"/>
<dbReference type="PANTHER" id="PTHR42748:SF26">
    <property type="entry name" value="NMRA-LIKE DOMAIN-CONTAINING PROTEIN"/>
    <property type="match status" value="1"/>
</dbReference>
<dbReference type="InterPro" id="IPR051164">
    <property type="entry name" value="NmrA-like_oxidored"/>
</dbReference>
<evidence type="ECO:0000256" key="2">
    <source>
        <dbReference type="ARBA" id="ARBA00022857"/>
    </source>
</evidence>
<dbReference type="PANTHER" id="PTHR42748">
    <property type="entry name" value="NITROGEN METABOLITE REPRESSION PROTEIN NMRA FAMILY MEMBER"/>
    <property type="match status" value="1"/>
</dbReference>
<comment type="caution">
    <text evidence="4">The sequence shown here is derived from an EMBL/GenBank/DDBJ whole genome shotgun (WGS) entry which is preliminary data.</text>
</comment>
<keyword evidence="2" id="KW-0521">NADP</keyword>
<dbReference type="AlphaFoldDB" id="A0A9P8W5Z8"/>
<dbReference type="Proteomes" id="UP000777438">
    <property type="component" value="Unassembled WGS sequence"/>
</dbReference>
<gene>
    <name evidence="4" type="ORF">B0T10DRAFT_482865</name>
</gene>
<keyword evidence="5" id="KW-1185">Reference proteome</keyword>
<protein>
    <recommendedName>
        <fullName evidence="3">NmrA-like domain-containing protein</fullName>
    </recommendedName>
</protein>
<dbReference type="SUPFAM" id="SSF51735">
    <property type="entry name" value="NAD(P)-binding Rossmann-fold domains"/>
    <property type="match status" value="1"/>
</dbReference>
<dbReference type="EMBL" id="JAGPYM010000007">
    <property type="protein sequence ID" value="KAH6892038.1"/>
    <property type="molecule type" value="Genomic_DNA"/>
</dbReference>
<dbReference type="GO" id="GO:0005634">
    <property type="term" value="C:nucleus"/>
    <property type="evidence" value="ECO:0007669"/>
    <property type="project" value="TreeGrafter"/>
</dbReference>
<feature type="domain" description="NmrA-like" evidence="3">
    <location>
        <begin position="1"/>
        <end position="320"/>
    </location>
</feature>
<dbReference type="Pfam" id="PF05368">
    <property type="entry name" value="NmrA"/>
    <property type="match status" value="1"/>
</dbReference>
<sequence>MSKTIAIVGATGAQGGSVARTFLQLPEWRVRGITRNPSSEAAQALAQEGVDVVQGDLDDVQSLARAFEGAAVIFSNTDFFTHLFHGINPGNLPAGRTPAQYAYDREVAQGLNTAEAANSPSVLKTLERFVLSSLSDASKWSGGKYTTVYHFDSKAEMIRLIHERFPEVAAKMSTVQIGHYVTNWKAFQKLAPQKQPDGSFLLTRTTSPTFRMPHIVTHKDTGPFVKALIDIPPGKDILATSEYMTFPEYAEAWGRVLGVKTTYKQVSKDEFYKDVPAALADELDDGFKYIEEFGFTGGDPDVIEAEQLDVEIPVTSVEEYIGSEDWSVILNA</sequence>